<feature type="region of interest" description="Disordered" evidence="1">
    <location>
        <begin position="1"/>
        <end position="23"/>
    </location>
</feature>
<dbReference type="AlphaFoldDB" id="A0A3N4H9L9"/>
<reference evidence="2 3" key="1">
    <citation type="journal article" date="2018" name="Nat. Ecol. Evol.">
        <title>Pezizomycetes genomes reveal the molecular basis of ectomycorrhizal truffle lifestyle.</title>
        <authorList>
            <person name="Murat C."/>
            <person name="Payen T."/>
            <person name="Noel B."/>
            <person name="Kuo A."/>
            <person name="Morin E."/>
            <person name="Chen J."/>
            <person name="Kohler A."/>
            <person name="Krizsan K."/>
            <person name="Balestrini R."/>
            <person name="Da Silva C."/>
            <person name="Montanini B."/>
            <person name="Hainaut M."/>
            <person name="Levati E."/>
            <person name="Barry K.W."/>
            <person name="Belfiori B."/>
            <person name="Cichocki N."/>
            <person name="Clum A."/>
            <person name="Dockter R.B."/>
            <person name="Fauchery L."/>
            <person name="Guy J."/>
            <person name="Iotti M."/>
            <person name="Le Tacon F."/>
            <person name="Lindquist E.A."/>
            <person name="Lipzen A."/>
            <person name="Malagnac F."/>
            <person name="Mello A."/>
            <person name="Molinier V."/>
            <person name="Miyauchi S."/>
            <person name="Poulain J."/>
            <person name="Riccioni C."/>
            <person name="Rubini A."/>
            <person name="Sitrit Y."/>
            <person name="Splivallo R."/>
            <person name="Traeger S."/>
            <person name="Wang M."/>
            <person name="Zifcakova L."/>
            <person name="Wipf D."/>
            <person name="Zambonelli A."/>
            <person name="Paolocci F."/>
            <person name="Nowrousian M."/>
            <person name="Ottonello S."/>
            <person name="Baldrian P."/>
            <person name="Spatafora J.W."/>
            <person name="Henrissat B."/>
            <person name="Nagy L.G."/>
            <person name="Aury J.M."/>
            <person name="Wincker P."/>
            <person name="Grigoriev I.V."/>
            <person name="Bonfante P."/>
            <person name="Martin F.M."/>
        </authorList>
    </citation>
    <scope>NUCLEOTIDE SEQUENCE [LARGE SCALE GENOMIC DNA]</scope>
    <source>
        <strain evidence="2 3">RN42</strain>
    </source>
</reference>
<feature type="compositionally biased region" description="Basic and acidic residues" evidence="1">
    <location>
        <begin position="1"/>
        <end position="14"/>
    </location>
</feature>
<organism evidence="2 3">
    <name type="scientific">Ascobolus immersus RN42</name>
    <dbReference type="NCBI Taxonomy" id="1160509"/>
    <lineage>
        <taxon>Eukaryota</taxon>
        <taxon>Fungi</taxon>
        <taxon>Dikarya</taxon>
        <taxon>Ascomycota</taxon>
        <taxon>Pezizomycotina</taxon>
        <taxon>Pezizomycetes</taxon>
        <taxon>Pezizales</taxon>
        <taxon>Ascobolaceae</taxon>
        <taxon>Ascobolus</taxon>
    </lineage>
</organism>
<dbReference type="EMBL" id="ML119940">
    <property type="protein sequence ID" value="RPA71352.1"/>
    <property type="molecule type" value="Genomic_DNA"/>
</dbReference>
<feature type="non-terminal residue" evidence="2">
    <location>
        <position position="1"/>
    </location>
</feature>
<dbReference type="STRING" id="1160509.A0A3N4H9L9"/>
<feature type="non-terminal residue" evidence="2">
    <location>
        <position position="85"/>
    </location>
</feature>
<evidence type="ECO:0000313" key="2">
    <source>
        <dbReference type="EMBL" id="RPA71352.1"/>
    </source>
</evidence>
<protein>
    <submittedName>
        <fullName evidence="2">Uncharacterized protein</fullName>
    </submittedName>
</protein>
<dbReference type="OrthoDB" id="4367135at2759"/>
<evidence type="ECO:0000256" key="1">
    <source>
        <dbReference type="SAM" id="MobiDB-lite"/>
    </source>
</evidence>
<proteinExistence type="predicted"/>
<evidence type="ECO:0000313" key="3">
    <source>
        <dbReference type="Proteomes" id="UP000275078"/>
    </source>
</evidence>
<accession>A0A3N4H9L9</accession>
<sequence length="85" mass="9810">NTLHNHEPSSDPRQHPQHCRLSSEQREFIRQETRAGVTAANICVSLAEKWPDCLATRRTIYNTQLALRLEELKGRSEIQALLDEM</sequence>
<gene>
    <name evidence="2" type="ORF">BJ508DRAFT_193718</name>
</gene>
<name>A0A3N4H9L9_ASCIM</name>
<dbReference type="Proteomes" id="UP000275078">
    <property type="component" value="Unassembled WGS sequence"/>
</dbReference>
<keyword evidence="3" id="KW-1185">Reference proteome</keyword>